<comment type="caution">
    <text evidence="2">The sequence shown here is derived from an EMBL/GenBank/DDBJ whole genome shotgun (WGS) entry which is preliminary data.</text>
</comment>
<evidence type="ECO:0000313" key="3">
    <source>
        <dbReference type="Proteomes" id="UP000606044"/>
    </source>
</evidence>
<evidence type="ECO:0000256" key="1">
    <source>
        <dbReference type="SAM" id="MobiDB-lite"/>
    </source>
</evidence>
<sequence>MSQAFQSLDFGLHNPSLASLCGEATEDDVRSQGWGAKGGEQEARAENREVRMIARDRGRRDAQVELPSALQKAAARVCARQRSQSSTRLSGSCLKSHARDVVRQMASKARSRDTALGAS</sequence>
<feature type="region of interest" description="Disordered" evidence="1">
    <location>
        <begin position="80"/>
        <end position="119"/>
    </location>
</feature>
<protein>
    <submittedName>
        <fullName evidence="2">Uncharacterized protein</fullName>
    </submittedName>
</protein>
<dbReference type="Proteomes" id="UP000606044">
    <property type="component" value="Unassembled WGS sequence"/>
</dbReference>
<organism evidence="2 3">
    <name type="scientific">Azorhizobium oxalatiphilum</name>
    <dbReference type="NCBI Taxonomy" id="980631"/>
    <lineage>
        <taxon>Bacteria</taxon>
        <taxon>Pseudomonadati</taxon>
        <taxon>Pseudomonadota</taxon>
        <taxon>Alphaproteobacteria</taxon>
        <taxon>Hyphomicrobiales</taxon>
        <taxon>Xanthobacteraceae</taxon>
        <taxon>Azorhizobium</taxon>
    </lineage>
</organism>
<gene>
    <name evidence="2" type="ORF">GCM10007301_14800</name>
</gene>
<keyword evidence="3" id="KW-1185">Reference proteome</keyword>
<name>A0A917BVI9_9HYPH</name>
<feature type="compositionally biased region" description="Polar residues" evidence="1">
    <location>
        <begin position="81"/>
        <end position="90"/>
    </location>
</feature>
<proteinExistence type="predicted"/>
<reference evidence="2" key="2">
    <citation type="submission" date="2020-09" db="EMBL/GenBank/DDBJ databases">
        <authorList>
            <person name="Sun Q."/>
            <person name="Sedlacek I."/>
        </authorList>
    </citation>
    <scope>NUCLEOTIDE SEQUENCE</scope>
    <source>
        <strain evidence="2">CCM 7897</strain>
    </source>
</reference>
<dbReference type="EMBL" id="BMCT01000001">
    <property type="protein sequence ID" value="GGF56228.1"/>
    <property type="molecule type" value="Genomic_DNA"/>
</dbReference>
<reference evidence="2" key="1">
    <citation type="journal article" date="2014" name="Int. J. Syst. Evol. Microbiol.">
        <title>Complete genome sequence of Corynebacterium casei LMG S-19264T (=DSM 44701T), isolated from a smear-ripened cheese.</title>
        <authorList>
            <consortium name="US DOE Joint Genome Institute (JGI-PGF)"/>
            <person name="Walter F."/>
            <person name="Albersmeier A."/>
            <person name="Kalinowski J."/>
            <person name="Ruckert C."/>
        </authorList>
    </citation>
    <scope>NUCLEOTIDE SEQUENCE</scope>
    <source>
        <strain evidence="2">CCM 7897</strain>
    </source>
</reference>
<accession>A0A917BVI9</accession>
<evidence type="ECO:0000313" key="2">
    <source>
        <dbReference type="EMBL" id="GGF56228.1"/>
    </source>
</evidence>
<dbReference type="AlphaFoldDB" id="A0A917BVI9"/>